<dbReference type="WBParaSite" id="nRc.2.0.1.t40307-RA">
    <property type="protein sequence ID" value="nRc.2.0.1.t40307-RA"/>
    <property type="gene ID" value="nRc.2.0.1.g40307"/>
</dbReference>
<dbReference type="AlphaFoldDB" id="A0A915KN88"/>
<keyword evidence="1" id="KW-1185">Reference proteome</keyword>
<organism evidence="1 2">
    <name type="scientific">Romanomermis culicivorax</name>
    <name type="common">Nematode worm</name>
    <dbReference type="NCBI Taxonomy" id="13658"/>
    <lineage>
        <taxon>Eukaryota</taxon>
        <taxon>Metazoa</taxon>
        <taxon>Ecdysozoa</taxon>
        <taxon>Nematoda</taxon>
        <taxon>Enoplea</taxon>
        <taxon>Dorylaimia</taxon>
        <taxon>Mermithida</taxon>
        <taxon>Mermithoidea</taxon>
        <taxon>Mermithidae</taxon>
        <taxon>Romanomermis</taxon>
    </lineage>
</organism>
<dbReference type="Proteomes" id="UP000887565">
    <property type="component" value="Unplaced"/>
</dbReference>
<reference evidence="2" key="1">
    <citation type="submission" date="2022-11" db="UniProtKB">
        <authorList>
            <consortium name="WormBaseParasite"/>
        </authorList>
    </citation>
    <scope>IDENTIFICATION</scope>
</reference>
<proteinExistence type="predicted"/>
<protein>
    <submittedName>
        <fullName evidence="2">Uncharacterized protein</fullName>
    </submittedName>
</protein>
<evidence type="ECO:0000313" key="1">
    <source>
        <dbReference type="Proteomes" id="UP000887565"/>
    </source>
</evidence>
<sequence>MSLGLENVDIGVEIRDKFPVAGVQSPRRNLANAEHDCHSRQDQHDIDWAKRSKLRQQEDWDHDRTIRRMVRIDDNLSNTFHNLEAFQQEPKVLSTNHNNIIFVTRTTPRSGEKF</sequence>
<evidence type="ECO:0000313" key="2">
    <source>
        <dbReference type="WBParaSite" id="nRc.2.0.1.t40307-RA"/>
    </source>
</evidence>
<name>A0A915KN88_ROMCU</name>
<accession>A0A915KN88</accession>